<protein>
    <recommendedName>
        <fullName evidence="4">CUE domain-containing protein</fullName>
    </recommendedName>
</protein>
<dbReference type="eggNOG" id="ENOG502QUS1">
    <property type="taxonomic scope" value="Eukaryota"/>
</dbReference>
<proteinExistence type="predicted"/>
<reference evidence="2" key="3">
    <citation type="submission" date="2015-02" db="UniProtKB">
        <authorList>
            <consortium name="EnsemblProtists"/>
        </authorList>
    </citation>
    <scope>IDENTIFICATION</scope>
    <source>
        <strain evidence="2">DAOM BR144</strain>
    </source>
</reference>
<evidence type="ECO:0000313" key="2">
    <source>
        <dbReference type="EnsemblProtists" id="PYU1_T007037"/>
    </source>
</evidence>
<dbReference type="VEuPathDB" id="FungiDB:PYU1_G007022"/>
<dbReference type="STRING" id="431595.K3WPZ5"/>
<dbReference type="Proteomes" id="UP000019132">
    <property type="component" value="Unassembled WGS sequence"/>
</dbReference>
<dbReference type="EMBL" id="GL376560">
    <property type="status" value="NOT_ANNOTATED_CDS"/>
    <property type="molecule type" value="Genomic_DNA"/>
</dbReference>
<evidence type="ECO:0008006" key="4">
    <source>
        <dbReference type="Google" id="ProtNLM"/>
    </source>
</evidence>
<organism evidence="2 3">
    <name type="scientific">Globisporangium ultimum (strain ATCC 200006 / CBS 805.95 / DAOM BR144)</name>
    <name type="common">Pythium ultimum</name>
    <dbReference type="NCBI Taxonomy" id="431595"/>
    <lineage>
        <taxon>Eukaryota</taxon>
        <taxon>Sar</taxon>
        <taxon>Stramenopiles</taxon>
        <taxon>Oomycota</taxon>
        <taxon>Peronosporomycetes</taxon>
        <taxon>Pythiales</taxon>
        <taxon>Pythiaceae</taxon>
        <taxon>Globisporangium</taxon>
    </lineage>
</organism>
<reference evidence="3" key="1">
    <citation type="journal article" date="2010" name="Genome Biol.">
        <title>Genome sequence of the necrotrophic plant pathogen Pythium ultimum reveals original pathogenicity mechanisms and effector repertoire.</title>
        <authorList>
            <person name="Levesque C.A."/>
            <person name="Brouwer H."/>
            <person name="Cano L."/>
            <person name="Hamilton J.P."/>
            <person name="Holt C."/>
            <person name="Huitema E."/>
            <person name="Raffaele S."/>
            <person name="Robideau G.P."/>
            <person name="Thines M."/>
            <person name="Win J."/>
            <person name="Zerillo M.M."/>
            <person name="Beakes G.W."/>
            <person name="Boore J.L."/>
            <person name="Busam D."/>
            <person name="Dumas B."/>
            <person name="Ferriera S."/>
            <person name="Fuerstenberg S.I."/>
            <person name="Gachon C.M."/>
            <person name="Gaulin E."/>
            <person name="Govers F."/>
            <person name="Grenville-Briggs L."/>
            <person name="Horner N."/>
            <person name="Hostetler J."/>
            <person name="Jiang R.H."/>
            <person name="Johnson J."/>
            <person name="Krajaejun T."/>
            <person name="Lin H."/>
            <person name="Meijer H.J."/>
            <person name="Moore B."/>
            <person name="Morris P."/>
            <person name="Phuntmart V."/>
            <person name="Puiu D."/>
            <person name="Shetty J."/>
            <person name="Stajich J.E."/>
            <person name="Tripathy S."/>
            <person name="Wawra S."/>
            <person name="van West P."/>
            <person name="Whitty B.R."/>
            <person name="Coutinho P.M."/>
            <person name="Henrissat B."/>
            <person name="Martin F."/>
            <person name="Thomas P.D."/>
            <person name="Tyler B.M."/>
            <person name="De Vries R.P."/>
            <person name="Kamoun S."/>
            <person name="Yandell M."/>
            <person name="Tisserat N."/>
            <person name="Buell C.R."/>
        </authorList>
    </citation>
    <scope>NUCLEOTIDE SEQUENCE</scope>
    <source>
        <strain evidence="3">DAOM:BR144</strain>
    </source>
</reference>
<dbReference type="AlphaFoldDB" id="K3WPZ5"/>
<feature type="region of interest" description="Disordered" evidence="1">
    <location>
        <begin position="1"/>
        <end position="25"/>
    </location>
</feature>
<evidence type="ECO:0000313" key="3">
    <source>
        <dbReference type="Proteomes" id="UP000019132"/>
    </source>
</evidence>
<feature type="compositionally biased region" description="Basic and acidic residues" evidence="1">
    <location>
        <begin position="1"/>
        <end position="14"/>
    </location>
</feature>
<accession>K3WPZ5</accession>
<dbReference type="EnsemblProtists" id="PYU1_T007037">
    <property type="protein sequence ID" value="PYU1_T007037"/>
    <property type="gene ID" value="PYU1_G007022"/>
</dbReference>
<evidence type="ECO:0000256" key="1">
    <source>
        <dbReference type="SAM" id="MobiDB-lite"/>
    </source>
</evidence>
<dbReference type="HOGENOM" id="CLU_1405900_0_0_1"/>
<name>K3WPZ5_GLOUD</name>
<dbReference type="OMA" id="IKNIWHW"/>
<sequence length="194" mass="20795">MEHAMQQEMGRQEHAPSGGSNRNAVLRSVVQDAQAALSAARQSFQEIPFDQLAKDASESIKSAAGSVSKFAADTANDLKQSEVVKDATERIRSASVGFSEYAKEAVGELKNLKMPFYSDAHVSPTSGAGSTENAATQTTEGGAAVQAMDKEQKWADELKTIRNILPKVDTAAAIERLEQMNGDVEAVVNSFMEE</sequence>
<reference evidence="3" key="2">
    <citation type="submission" date="2010-04" db="EMBL/GenBank/DDBJ databases">
        <authorList>
            <person name="Buell R."/>
            <person name="Hamilton J."/>
            <person name="Hostetler J."/>
        </authorList>
    </citation>
    <scope>NUCLEOTIDE SEQUENCE [LARGE SCALE GENOMIC DNA]</scope>
    <source>
        <strain evidence="3">DAOM:BR144</strain>
    </source>
</reference>
<keyword evidence="3" id="KW-1185">Reference proteome</keyword>
<dbReference type="InParanoid" id="K3WPZ5"/>